<evidence type="ECO:0000313" key="2">
    <source>
        <dbReference type="Proteomes" id="UP001593833"/>
    </source>
</evidence>
<organism evidence="1 2">
    <name type="scientific">Eiseniibacteriota bacterium</name>
    <dbReference type="NCBI Taxonomy" id="2212470"/>
    <lineage>
        <taxon>Bacteria</taxon>
        <taxon>Candidatus Eiseniibacteriota</taxon>
    </lineage>
</organism>
<evidence type="ECO:0000313" key="1">
    <source>
        <dbReference type="EMBL" id="MFC1572288.1"/>
    </source>
</evidence>
<evidence type="ECO:0008006" key="3">
    <source>
        <dbReference type="Google" id="ProtNLM"/>
    </source>
</evidence>
<comment type="caution">
    <text evidence="1">The sequence shown here is derived from an EMBL/GenBank/DDBJ whole genome shotgun (WGS) entry which is preliminary data.</text>
</comment>
<sequence>MMDYRIMRLSRTVATTLVIVFLASGVLAPVHLSAAVHHDDQKPSAAHNHSEDSHECDCCVKGKAEEPYCDHGTQDHEPPAILRVPRTVRGLDPAVQVATVILPERETSWRPLVPQQPACNNPLLAFSPNPRAPPHNIPA</sequence>
<gene>
    <name evidence="1" type="ORF">ACFL6M_01695</name>
</gene>
<name>A0ABV6YIY3_UNCEI</name>
<keyword evidence="2" id="KW-1185">Reference proteome</keyword>
<dbReference type="Proteomes" id="UP001593833">
    <property type="component" value="Unassembled WGS sequence"/>
</dbReference>
<reference evidence="1 2" key="1">
    <citation type="submission" date="2024-09" db="EMBL/GenBank/DDBJ databases">
        <authorList>
            <person name="D'Angelo T."/>
        </authorList>
    </citation>
    <scope>NUCLEOTIDE SEQUENCE [LARGE SCALE GENOMIC DNA]</scope>
    <source>
        <strain evidence="1">SAG AM-320-E07</strain>
    </source>
</reference>
<protein>
    <recommendedName>
        <fullName evidence="3">DUF2946 domain-containing protein</fullName>
    </recommendedName>
</protein>
<dbReference type="EMBL" id="JBHPKH010000010">
    <property type="protein sequence ID" value="MFC1572288.1"/>
    <property type="molecule type" value="Genomic_DNA"/>
</dbReference>
<accession>A0ABV6YIY3</accession>
<proteinExistence type="predicted"/>